<evidence type="ECO:0000313" key="2">
    <source>
        <dbReference type="Proteomes" id="UP001497444"/>
    </source>
</evidence>
<proteinExistence type="predicted"/>
<dbReference type="EMBL" id="OZ020099">
    <property type="protein sequence ID" value="CAK9272615.1"/>
    <property type="molecule type" value="Genomic_DNA"/>
</dbReference>
<dbReference type="Proteomes" id="UP001497444">
    <property type="component" value="Chromosome 4"/>
</dbReference>
<protein>
    <submittedName>
        <fullName evidence="1">Uncharacterized protein</fullName>
    </submittedName>
</protein>
<evidence type="ECO:0000313" key="1">
    <source>
        <dbReference type="EMBL" id="CAK9272615.1"/>
    </source>
</evidence>
<keyword evidence="2" id="KW-1185">Reference proteome</keyword>
<gene>
    <name evidence="1" type="ORF">CSSPJE1EN1_LOCUS18093</name>
</gene>
<accession>A0ABP0X0G9</accession>
<name>A0ABP0X0G9_9BRYO</name>
<sequence length="161" mass="16913">MEFVQQGMSMEKKDLTMRTINLERGGGGGLILLPAARVAKNLSKSSLGSCSDTTIMQQQLDHHHQIGNNNNNNTKSRMLVSRALKEPARTHPPQSANASASVTGINNAWIATVATGGVFGAIATPAATVTQQQQPSFPPPPNVVSDASSRLAAAVRVSNSL</sequence>
<reference evidence="1" key="1">
    <citation type="submission" date="2024-02" db="EMBL/GenBank/DDBJ databases">
        <authorList>
            <consortium name="ELIXIR-Norway"/>
            <consortium name="Elixir Norway"/>
        </authorList>
    </citation>
    <scope>NUCLEOTIDE SEQUENCE</scope>
</reference>
<organism evidence="1 2">
    <name type="scientific">Sphagnum jensenii</name>
    <dbReference type="NCBI Taxonomy" id="128206"/>
    <lineage>
        <taxon>Eukaryota</taxon>
        <taxon>Viridiplantae</taxon>
        <taxon>Streptophyta</taxon>
        <taxon>Embryophyta</taxon>
        <taxon>Bryophyta</taxon>
        <taxon>Sphagnophytina</taxon>
        <taxon>Sphagnopsida</taxon>
        <taxon>Sphagnales</taxon>
        <taxon>Sphagnaceae</taxon>
        <taxon>Sphagnum</taxon>
    </lineage>
</organism>